<keyword evidence="1" id="KW-1133">Transmembrane helix</keyword>
<organism evidence="2 3">
    <name type="scientific">Dulcicalothrix desertica PCC 7102</name>
    <dbReference type="NCBI Taxonomy" id="232991"/>
    <lineage>
        <taxon>Bacteria</taxon>
        <taxon>Bacillati</taxon>
        <taxon>Cyanobacteriota</taxon>
        <taxon>Cyanophyceae</taxon>
        <taxon>Nostocales</taxon>
        <taxon>Calotrichaceae</taxon>
        <taxon>Dulcicalothrix</taxon>
    </lineage>
</organism>
<feature type="transmembrane region" description="Helical" evidence="1">
    <location>
        <begin position="43"/>
        <end position="61"/>
    </location>
</feature>
<sequence>MGEWAYLYHDVSWILTIGWTSLILTTVLVIDKLLPHVKESQRFLIYLGILTFLIVPLEIWAVNINLRGYSPEVNKVVSGIFLFRVPIEIFYYTPVFTGLIISFYKYWSFVIDDVPLVPLKRRKWLRDITIAFIGIFLFEVMVEPMAVNQKFPQWSYIFHDISLFIPGIWIVVIGITAVLVGKFFSHFPMLYRFLIALSITTSLAIPIEATFIRNGFRVYSESAQHFYTGVFMPVLKIPIEIAFAVPFYMALMIAFIRYWENILDNNL</sequence>
<feature type="transmembrane region" description="Helical" evidence="1">
    <location>
        <begin position="81"/>
        <end position="104"/>
    </location>
</feature>
<accession>A0A3S1IHA0</accession>
<evidence type="ECO:0000313" key="2">
    <source>
        <dbReference type="EMBL" id="RUS97371.1"/>
    </source>
</evidence>
<comment type="caution">
    <text evidence="2">The sequence shown here is derived from an EMBL/GenBank/DDBJ whole genome shotgun (WGS) entry which is preliminary data.</text>
</comment>
<dbReference type="EMBL" id="RSCL01000033">
    <property type="protein sequence ID" value="RUS97371.1"/>
    <property type="molecule type" value="Genomic_DNA"/>
</dbReference>
<evidence type="ECO:0000256" key="1">
    <source>
        <dbReference type="SAM" id="Phobius"/>
    </source>
</evidence>
<dbReference type="Proteomes" id="UP000271624">
    <property type="component" value="Unassembled WGS sequence"/>
</dbReference>
<reference evidence="2" key="2">
    <citation type="journal article" date="2019" name="Genome Biol. Evol.">
        <title>Day and night: Metabolic profiles and evolutionary relationships of six axenic non-marine cyanobacteria.</title>
        <authorList>
            <person name="Will S.E."/>
            <person name="Henke P."/>
            <person name="Boedeker C."/>
            <person name="Huang S."/>
            <person name="Brinkmann H."/>
            <person name="Rohde M."/>
            <person name="Jarek M."/>
            <person name="Friedl T."/>
            <person name="Seufert S."/>
            <person name="Schumacher M."/>
            <person name="Overmann J."/>
            <person name="Neumann-Schaal M."/>
            <person name="Petersen J."/>
        </authorList>
    </citation>
    <scope>NUCLEOTIDE SEQUENCE [LARGE SCALE GENOMIC DNA]</scope>
    <source>
        <strain evidence="2">PCC 7102</strain>
    </source>
</reference>
<name>A0A3S1IHA0_9CYAN</name>
<feature type="transmembrane region" description="Helical" evidence="1">
    <location>
        <begin position="12"/>
        <end position="31"/>
    </location>
</feature>
<proteinExistence type="predicted"/>
<protein>
    <submittedName>
        <fullName evidence="2">Uncharacterized protein</fullName>
    </submittedName>
</protein>
<gene>
    <name evidence="2" type="ORF">DSM106972_084740</name>
</gene>
<dbReference type="AlphaFoldDB" id="A0A3S1IHA0"/>
<keyword evidence="1" id="KW-0812">Transmembrane</keyword>
<evidence type="ECO:0000313" key="3">
    <source>
        <dbReference type="Proteomes" id="UP000271624"/>
    </source>
</evidence>
<reference evidence="2" key="1">
    <citation type="submission" date="2018-12" db="EMBL/GenBank/DDBJ databases">
        <authorList>
            <person name="Will S."/>
            <person name="Neumann-Schaal M."/>
            <person name="Henke P."/>
        </authorList>
    </citation>
    <scope>NUCLEOTIDE SEQUENCE</scope>
    <source>
        <strain evidence="2">PCC 7102</strain>
    </source>
</reference>
<feature type="transmembrane region" description="Helical" evidence="1">
    <location>
        <begin position="161"/>
        <end position="181"/>
    </location>
</feature>
<feature type="transmembrane region" description="Helical" evidence="1">
    <location>
        <begin position="124"/>
        <end position="141"/>
    </location>
</feature>
<feature type="transmembrane region" description="Helical" evidence="1">
    <location>
        <begin position="241"/>
        <end position="259"/>
    </location>
</feature>
<keyword evidence="3" id="KW-1185">Reference proteome</keyword>
<feature type="transmembrane region" description="Helical" evidence="1">
    <location>
        <begin position="193"/>
        <end position="212"/>
    </location>
</feature>
<keyword evidence="1" id="KW-0472">Membrane</keyword>